<comment type="catalytic activity">
    <reaction evidence="6">
        <text>a 2'-deoxyadenosine in DNA + S-adenosyl-L-methionine = an N(6)-methyl-2'-deoxyadenosine in DNA + S-adenosyl-L-homocysteine + H(+)</text>
        <dbReference type="Rhea" id="RHEA:15197"/>
        <dbReference type="Rhea" id="RHEA-COMP:12418"/>
        <dbReference type="Rhea" id="RHEA-COMP:12419"/>
        <dbReference type="ChEBI" id="CHEBI:15378"/>
        <dbReference type="ChEBI" id="CHEBI:57856"/>
        <dbReference type="ChEBI" id="CHEBI:59789"/>
        <dbReference type="ChEBI" id="CHEBI:90615"/>
        <dbReference type="ChEBI" id="CHEBI:90616"/>
        <dbReference type="EC" id="2.1.1.72"/>
    </reaction>
</comment>
<dbReference type="GO" id="GO:0032259">
    <property type="term" value="P:methylation"/>
    <property type="evidence" value="ECO:0007669"/>
    <property type="project" value="UniProtKB-KW"/>
</dbReference>
<reference evidence="7 8" key="1">
    <citation type="submission" date="2019-03" db="EMBL/GenBank/DDBJ databases">
        <title>Genomic and seasonal variations among aquatic phages infecting the Baltic Sea Gammaproteobacteria Rheinheimera sp. bal341.</title>
        <authorList>
            <person name="Nilsson E."/>
            <person name="Li K."/>
            <person name="Fridlund J."/>
            <person name="Sulcius S."/>
            <person name="Bunse C."/>
            <person name="Karlsson C.M.G."/>
            <person name="Lindh M."/>
            <person name="Lundin D."/>
            <person name="Pinhassi J."/>
            <person name="Holmfeldt K."/>
        </authorList>
    </citation>
    <scope>NUCLEOTIDE SEQUENCE [LARGE SCALE GENOMIC DNA]</scope>
</reference>
<dbReference type="PANTHER" id="PTHR30481:SF3">
    <property type="entry name" value="DNA ADENINE METHYLASE"/>
    <property type="match status" value="1"/>
</dbReference>
<dbReference type="InterPro" id="IPR012263">
    <property type="entry name" value="M_m6A_EcoRV"/>
</dbReference>
<dbReference type="GO" id="GO:0009007">
    <property type="term" value="F:site-specific DNA-methyltransferase (adenine-specific) activity"/>
    <property type="evidence" value="ECO:0007669"/>
    <property type="project" value="UniProtKB-EC"/>
</dbReference>
<protein>
    <recommendedName>
        <fullName evidence="2">site-specific DNA-methyltransferase (adenine-specific)</fullName>
        <ecNumber evidence="2">2.1.1.72</ecNumber>
    </recommendedName>
</protein>
<dbReference type="Proteomes" id="UP000304214">
    <property type="component" value="Segment"/>
</dbReference>
<evidence type="ECO:0000313" key="8">
    <source>
        <dbReference type="Proteomes" id="UP000304214"/>
    </source>
</evidence>
<sequence length="270" mass="30876">MSNYNTSPLKWAGGKGKALNHLLPILEKHRKPIFVEPFVGDANVSLNFDAEYYIWNDLNRDLMGSYRIMLDCPDTYLSFCEAFFNCGSDAYTDLRKRFNSKSDASVVRAALFQYLNKHGFNGLCRYNSKGSFNVPVGTVTTKPKSVPEKAIRFLNERHQYNTTLYNTGFDVLFKLSHKEELIYSDPPYVPLTSDFKYTAEGFGKAEHELLKKLSKESTCTSIISNHWTPYTEELYSDADEIHLFDVQRTISCDGGNRKKVQECVVVYLGE</sequence>
<evidence type="ECO:0000256" key="3">
    <source>
        <dbReference type="ARBA" id="ARBA00022603"/>
    </source>
</evidence>
<dbReference type="PROSITE" id="PS00092">
    <property type="entry name" value="N6_MTASE"/>
    <property type="match status" value="1"/>
</dbReference>
<evidence type="ECO:0000256" key="4">
    <source>
        <dbReference type="ARBA" id="ARBA00022679"/>
    </source>
</evidence>
<dbReference type="GO" id="GO:0009307">
    <property type="term" value="P:DNA restriction-modification system"/>
    <property type="evidence" value="ECO:0007669"/>
    <property type="project" value="InterPro"/>
</dbReference>
<evidence type="ECO:0000256" key="5">
    <source>
        <dbReference type="ARBA" id="ARBA00022691"/>
    </source>
</evidence>
<dbReference type="Gene3D" id="3.40.50.150">
    <property type="entry name" value="Vaccinia Virus protein VP39"/>
    <property type="match status" value="1"/>
</dbReference>
<dbReference type="EMBL" id="MK719701">
    <property type="protein sequence ID" value="QCQ57922.1"/>
    <property type="molecule type" value="Genomic_DNA"/>
</dbReference>
<dbReference type="GO" id="GO:0006298">
    <property type="term" value="P:mismatch repair"/>
    <property type="evidence" value="ECO:0007669"/>
    <property type="project" value="TreeGrafter"/>
</dbReference>
<dbReference type="PRINTS" id="PR00505">
    <property type="entry name" value="D12N6MTFRASE"/>
</dbReference>
<dbReference type="GO" id="GO:0043565">
    <property type="term" value="F:sequence-specific DNA binding"/>
    <property type="evidence" value="ECO:0007669"/>
    <property type="project" value="TreeGrafter"/>
</dbReference>
<dbReference type="InterPro" id="IPR012327">
    <property type="entry name" value="MeTrfase_D12"/>
</dbReference>
<evidence type="ECO:0000256" key="2">
    <source>
        <dbReference type="ARBA" id="ARBA00011900"/>
    </source>
</evidence>
<keyword evidence="3 7" id="KW-0489">Methyltransferase</keyword>
<gene>
    <name evidence="7" type="ORF">Barba1A_gp071</name>
</gene>
<keyword evidence="5" id="KW-0949">S-adenosyl-L-methionine</keyword>
<name>A0A4P8MVG5_9CAUD</name>
<keyword evidence="4" id="KW-0808">Transferase</keyword>
<dbReference type="PANTHER" id="PTHR30481">
    <property type="entry name" value="DNA ADENINE METHYLASE"/>
    <property type="match status" value="1"/>
</dbReference>
<dbReference type="InterPro" id="IPR029063">
    <property type="entry name" value="SAM-dependent_MTases_sf"/>
</dbReference>
<dbReference type="InterPro" id="IPR002052">
    <property type="entry name" value="DNA_methylase_N6_adenine_CS"/>
</dbReference>
<dbReference type="GO" id="GO:1904047">
    <property type="term" value="F:S-adenosyl-L-methionine binding"/>
    <property type="evidence" value="ECO:0007669"/>
    <property type="project" value="TreeGrafter"/>
</dbReference>
<evidence type="ECO:0000256" key="1">
    <source>
        <dbReference type="ARBA" id="ARBA00006594"/>
    </source>
</evidence>
<evidence type="ECO:0000256" key="6">
    <source>
        <dbReference type="ARBA" id="ARBA00047942"/>
    </source>
</evidence>
<dbReference type="NCBIfam" id="TIGR00571">
    <property type="entry name" value="dam"/>
    <property type="match status" value="1"/>
</dbReference>
<proteinExistence type="inferred from homology"/>
<comment type="similarity">
    <text evidence="1">Belongs to the N(4)/N(6)-methyltransferase family.</text>
</comment>
<dbReference type="PIRSF" id="PIRSF000398">
    <property type="entry name" value="M_m6A_EcoRV"/>
    <property type="match status" value="1"/>
</dbReference>
<dbReference type="Gene3D" id="1.10.1020.10">
    <property type="entry name" value="Adenine-specific Methyltransferase, Domain 2"/>
    <property type="match status" value="1"/>
</dbReference>
<evidence type="ECO:0000313" key="7">
    <source>
        <dbReference type="EMBL" id="QCQ57922.1"/>
    </source>
</evidence>
<dbReference type="EC" id="2.1.1.72" evidence="2"/>
<accession>A0A4P8MVG5</accession>
<dbReference type="InterPro" id="IPR023095">
    <property type="entry name" value="Ade_MeTrfase_dom_2"/>
</dbReference>
<organism evidence="7 8">
    <name type="scientific">Rheinheimera phage vB_RspM_Barba1A</name>
    <dbReference type="NCBI Taxonomy" id="2565659"/>
    <lineage>
        <taxon>Viruses</taxon>
        <taxon>Duplodnaviria</taxon>
        <taxon>Heunggongvirae</taxon>
        <taxon>Uroviricota</taxon>
        <taxon>Caudoviricetes</taxon>
        <taxon>Barbavirus</taxon>
        <taxon>Barbavirus barba18A</taxon>
    </lineage>
</organism>
<dbReference type="SUPFAM" id="SSF53335">
    <property type="entry name" value="S-adenosyl-L-methionine-dependent methyltransferases"/>
    <property type="match status" value="1"/>
</dbReference>
<dbReference type="Pfam" id="PF02086">
    <property type="entry name" value="MethyltransfD12"/>
    <property type="match status" value="1"/>
</dbReference>